<protein>
    <submittedName>
        <fullName evidence="1">(apollo) hypothetical protein</fullName>
    </submittedName>
</protein>
<accession>A0A8S3WXW4</accession>
<evidence type="ECO:0000313" key="1">
    <source>
        <dbReference type="EMBL" id="CAG4983943.1"/>
    </source>
</evidence>
<dbReference type="Proteomes" id="UP000691718">
    <property type="component" value="Unassembled WGS sequence"/>
</dbReference>
<comment type="caution">
    <text evidence="1">The sequence shown here is derived from an EMBL/GenBank/DDBJ whole genome shotgun (WGS) entry which is preliminary data.</text>
</comment>
<dbReference type="OrthoDB" id="10055367at2759"/>
<proteinExistence type="predicted"/>
<keyword evidence="2" id="KW-1185">Reference proteome</keyword>
<reference evidence="1" key="1">
    <citation type="submission" date="2021-04" db="EMBL/GenBank/DDBJ databases">
        <authorList>
            <person name="Tunstrom K."/>
        </authorList>
    </citation>
    <scope>NUCLEOTIDE SEQUENCE</scope>
</reference>
<dbReference type="EMBL" id="CAJQZP010000774">
    <property type="protein sequence ID" value="CAG4983943.1"/>
    <property type="molecule type" value="Genomic_DNA"/>
</dbReference>
<dbReference type="AlphaFoldDB" id="A0A8S3WXW4"/>
<evidence type="ECO:0000313" key="2">
    <source>
        <dbReference type="Proteomes" id="UP000691718"/>
    </source>
</evidence>
<organism evidence="1 2">
    <name type="scientific">Parnassius apollo</name>
    <name type="common">Apollo butterfly</name>
    <name type="synonym">Papilio apollo</name>
    <dbReference type="NCBI Taxonomy" id="110799"/>
    <lineage>
        <taxon>Eukaryota</taxon>
        <taxon>Metazoa</taxon>
        <taxon>Ecdysozoa</taxon>
        <taxon>Arthropoda</taxon>
        <taxon>Hexapoda</taxon>
        <taxon>Insecta</taxon>
        <taxon>Pterygota</taxon>
        <taxon>Neoptera</taxon>
        <taxon>Endopterygota</taxon>
        <taxon>Lepidoptera</taxon>
        <taxon>Glossata</taxon>
        <taxon>Ditrysia</taxon>
        <taxon>Papilionoidea</taxon>
        <taxon>Papilionidae</taxon>
        <taxon>Parnassiinae</taxon>
        <taxon>Parnassini</taxon>
        <taxon>Parnassius</taxon>
        <taxon>Parnassius</taxon>
    </lineage>
</organism>
<name>A0A8S3WXW4_PARAO</name>
<gene>
    <name evidence="1" type="ORF">PAPOLLO_LOCUS10743</name>
</gene>
<sequence length="91" mass="10153">MDWDLGSGLSSLRIEAVHVNAGERHEIIAKLLSDNQVYLSVDGETKIGTSTGFLNLMNADSNIYIDNRKNRSIKVCFETIEPAKKTTLQQK</sequence>